<dbReference type="SUPFAM" id="SSF53697">
    <property type="entry name" value="SIS domain"/>
    <property type="match status" value="1"/>
</dbReference>
<dbReference type="InterPro" id="IPR000281">
    <property type="entry name" value="HTH_RpiR"/>
</dbReference>
<organism evidence="6 7">
    <name type="scientific">Candidatus Salinicoccus stercoripullorum</name>
    <dbReference type="NCBI Taxonomy" id="2838756"/>
    <lineage>
        <taxon>Bacteria</taxon>
        <taxon>Bacillati</taxon>
        <taxon>Bacillota</taxon>
        <taxon>Bacilli</taxon>
        <taxon>Bacillales</taxon>
        <taxon>Staphylococcaceae</taxon>
        <taxon>Salinicoccus</taxon>
    </lineage>
</organism>
<keyword evidence="1" id="KW-0805">Transcription regulation</keyword>
<dbReference type="GO" id="GO:0003700">
    <property type="term" value="F:DNA-binding transcription factor activity"/>
    <property type="evidence" value="ECO:0007669"/>
    <property type="project" value="InterPro"/>
</dbReference>
<dbReference type="InterPro" id="IPR036388">
    <property type="entry name" value="WH-like_DNA-bd_sf"/>
</dbReference>
<comment type="caution">
    <text evidence="6">The sequence shown here is derived from an EMBL/GenBank/DDBJ whole genome shotgun (WGS) entry which is preliminary data.</text>
</comment>
<dbReference type="Proteomes" id="UP000823989">
    <property type="component" value="Unassembled WGS sequence"/>
</dbReference>
<protein>
    <submittedName>
        <fullName evidence="6">MurR/RpiR family transcriptional regulator</fullName>
    </submittedName>
</protein>
<dbReference type="SUPFAM" id="SSF46689">
    <property type="entry name" value="Homeodomain-like"/>
    <property type="match status" value="1"/>
</dbReference>
<evidence type="ECO:0000259" key="4">
    <source>
        <dbReference type="PROSITE" id="PS51071"/>
    </source>
</evidence>
<evidence type="ECO:0000259" key="5">
    <source>
        <dbReference type="PROSITE" id="PS51464"/>
    </source>
</evidence>
<evidence type="ECO:0000313" key="7">
    <source>
        <dbReference type="Proteomes" id="UP000823989"/>
    </source>
</evidence>
<gene>
    <name evidence="6" type="ORF">H9891_02550</name>
</gene>
<dbReference type="Pfam" id="PF01380">
    <property type="entry name" value="SIS"/>
    <property type="match status" value="1"/>
</dbReference>
<dbReference type="GO" id="GO:0097367">
    <property type="term" value="F:carbohydrate derivative binding"/>
    <property type="evidence" value="ECO:0007669"/>
    <property type="project" value="InterPro"/>
</dbReference>
<dbReference type="AlphaFoldDB" id="A0A9D1TZQ8"/>
<dbReference type="Pfam" id="PF01418">
    <property type="entry name" value="HTH_6"/>
    <property type="match status" value="1"/>
</dbReference>
<dbReference type="GO" id="GO:1901135">
    <property type="term" value="P:carbohydrate derivative metabolic process"/>
    <property type="evidence" value="ECO:0007669"/>
    <property type="project" value="InterPro"/>
</dbReference>
<sequence length="288" mass="32206">MDQKNVYQLIAEKMPDMSRSQEKLASYILHNTNTVPFYTVARLAKQAEVSEASVVRFAVFLGFSGYRELQSHMQNSVRMQLSTKDRMKMSTQVYEGSDQVIYDIFRDDVANIESTMGNLDSKALMKAADHLTKGHKIYISANRSAASLGIFLQYYLDMMIGNAQLLGSIETGPEQLYGLDEKDVVIGIGFSRYSASTVNMMAFAKEQGATTIVITDNLLSPLVPHADVALTASSELPTFFDSFVAPLSLINALITVIGKQKMNESGTRLERLEEIWERFDTFYPGKKE</sequence>
<dbReference type="Gene3D" id="3.40.50.10490">
    <property type="entry name" value="Glucose-6-phosphate isomerase like protein, domain 1"/>
    <property type="match status" value="1"/>
</dbReference>
<dbReference type="InterPro" id="IPR001347">
    <property type="entry name" value="SIS_dom"/>
</dbReference>
<dbReference type="PROSITE" id="PS51464">
    <property type="entry name" value="SIS"/>
    <property type="match status" value="1"/>
</dbReference>
<dbReference type="CDD" id="cd05013">
    <property type="entry name" value="SIS_RpiR"/>
    <property type="match status" value="1"/>
</dbReference>
<dbReference type="InterPro" id="IPR035472">
    <property type="entry name" value="RpiR-like_SIS"/>
</dbReference>
<accession>A0A9D1TZQ8</accession>
<feature type="domain" description="HTH rpiR-type" evidence="4">
    <location>
        <begin position="4"/>
        <end position="80"/>
    </location>
</feature>
<proteinExistence type="predicted"/>
<evidence type="ECO:0000256" key="3">
    <source>
        <dbReference type="ARBA" id="ARBA00023163"/>
    </source>
</evidence>
<dbReference type="PANTHER" id="PTHR30514:SF18">
    <property type="entry name" value="RPIR-FAMILY TRANSCRIPTIONAL REGULATOR"/>
    <property type="match status" value="1"/>
</dbReference>
<evidence type="ECO:0000256" key="2">
    <source>
        <dbReference type="ARBA" id="ARBA00023125"/>
    </source>
</evidence>
<dbReference type="InterPro" id="IPR046348">
    <property type="entry name" value="SIS_dom_sf"/>
</dbReference>
<keyword evidence="2" id="KW-0238">DNA-binding</keyword>
<dbReference type="InterPro" id="IPR009057">
    <property type="entry name" value="Homeodomain-like_sf"/>
</dbReference>
<reference evidence="6" key="1">
    <citation type="journal article" date="2021" name="PeerJ">
        <title>Extensive microbial diversity within the chicken gut microbiome revealed by metagenomics and culture.</title>
        <authorList>
            <person name="Gilroy R."/>
            <person name="Ravi A."/>
            <person name="Getino M."/>
            <person name="Pursley I."/>
            <person name="Horton D.L."/>
            <person name="Alikhan N.F."/>
            <person name="Baker D."/>
            <person name="Gharbi K."/>
            <person name="Hall N."/>
            <person name="Watson M."/>
            <person name="Adriaenssens E.M."/>
            <person name="Foster-Nyarko E."/>
            <person name="Jarju S."/>
            <person name="Secka A."/>
            <person name="Antonio M."/>
            <person name="Oren A."/>
            <person name="Chaudhuri R.R."/>
            <person name="La Ragione R."/>
            <person name="Hildebrand F."/>
            <person name="Pallen M.J."/>
        </authorList>
    </citation>
    <scope>NUCLEOTIDE SEQUENCE</scope>
    <source>
        <strain evidence="6">ChiHjej13B12-752</strain>
    </source>
</reference>
<dbReference type="InterPro" id="IPR047640">
    <property type="entry name" value="RpiR-like"/>
</dbReference>
<name>A0A9D1TZQ8_9STAP</name>
<keyword evidence="3" id="KW-0804">Transcription</keyword>
<dbReference type="PANTHER" id="PTHR30514">
    <property type="entry name" value="GLUCOKINASE"/>
    <property type="match status" value="1"/>
</dbReference>
<evidence type="ECO:0000256" key="1">
    <source>
        <dbReference type="ARBA" id="ARBA00023015"/>
    </source>
</evidence>
<reference evidence="6" key="2">
    <citation type="submission" date="2021-04" db="EMBL/GenBank/DDBJ databases">
        <authorList>
            <person name="Gilroy R."/>
        </authorList>
    </citation>
    <scope>NUCLEOTIDE SEQUENCE</scope>
    <source>
        <strain evidence="6">ChiHjej13B12-752</strain>
    </source>
</reference>
<dbReference type="EMBL" id="DXHR01000007">
    <property type="protein sequence ID" value="HIW12020.1"/>
    <property type="molecule type" value="Genomic_DNA"/>
</dbReference>
<dbReference type="Gene3D" id="1.10.10.10">
    <property type="entry name" value="Winged helix-like DNA-binding domain superfamily/Winged helix DNA-binding domain"/>
    <property type="match status" value="1"/>
</dbReference>
<dbReference type="GO" id="GO:0003677">
    <property type="term" value="F:DNA binding"/>
    <property type="evidence" value="ECO:0007669"/>
    <property type="project" value="UniProtKB-KW"/>
</dbReference>
<feature type="domain" description="SIS" evidence="5">
    <location>
        <begin position="127"/>
        <end position="263"/>
    </location>
</feature>
<dbReference type="PROSITE" id="PS51071">
    <property type="entry name" value="HTH_RPIR"/>
    <property type="match status" value="1"/>
</dbReference>
<evidence type="ECO:0000313" key="6">
    <source>
        <dbReference type="EMBL" id="HIW12020.1"/>
    </source>
</evidence>